<dbReference type="InterPro" id="IPR020846">
    <property type="entry name" value="MFS_dom"/>
</dbReference>
<feature type="transmembrane region" description="Helical" evidence="12">
    <location>
        <begin position="170"/>
        <end position="189"/>
    </location>
</feature>
<evidence type="ECO:0000256" key="3">
    <source>
        <dbReference type="ARBA" id="ARBA00022448"/>
    </source>
</evidence>
<feature type="transmembrane region" description="Helical" evidence="12">
    <location>
        <begin position="357"/>
        <end position="378"/>
    </location>
</feature>
<dbReference type="HOGENOM" id="CLU_001265_47_2_6"/>
<feature type="transmembrane region" description="Helical" evidence="12">
    <location>
        <begin position="260"/>
        <end position="281"/>
    </location>
</feature>
<proteinExistence type="inferred from homology"/>
<dbReference type="GO" id="GO:0005886">
    <property type="term" value="C:plasma membrane"/>
    <property type="evidence" value="ECO:0007669"/>
    <property type="project" value="UniProtKB-SubCell"/>
</dbReference>
<evidence type="ECO:0000313" key="14">
    <source>
        <dbReference type="EMBL" id="CEG56762.1"/>
    </source>
</evidence>
<dbReference type="InterPro" id="IPR005829">
    <property type="entry name" value="Sugar_transporter_CS"/>
</dbReference>
<dbReference type="Proteomes" id="UP000032430">
    <property type="component" value="Chromosome I"/>
</dbReference>
<dbReference type="InterPro" id="IPR036259">
    <property type="entry name" value="MFS_trans_sf"/>
</dbReference>
<keyword evidence="7 12" id="KW-1133">Transmembrane helix</keyword>
<evidence type="ECO:0000313" key="15">
    <source>
        <dbReference type="Proteomes" id="UP000032430"/>
    </source>
</evidence>
<keyword evidence="5" id="KW-0997">Cell inner membrane</keyword>
<feature type="transmembrane region" description="Helical" evidence="12">
    <location>
        <begin position="384"/>
        <end position="406"/>
    </location>
</feature>
<dbReference type="Gene3D" id="1.20.1720.10">
    <property type="entry name" value="Multidrug resistance protein D"/>
    <property type="match status" value="1"/>
</dbReference>
<dbReference type="GO" id="GO:0046677">
    <property type="term" value="P:response to antibiotic"/>
    <property type="evidence" value="ECO:0007669"/>
    <property type="project" value="UniProtKB-KW"/>
</dbReference>
<feature type="transmembrane region" description="Helical" evidence="12">
    <location>
        <begin position="109"/>
        <end position="128"/>
    </location>
</feature>
<dbReference type="GO" id="GO:0015385">
    <property type="term" value="F:sodium:proton antiporter activity"/>
    <property type="evidence" value="ECO:0007669"/>
    <property type="project" value="TreeGrafter"/>
</dbReference>
<evidence type="ECO:0000256" key="12">
    <source>
        <dbReference type="SAM" id="Phobius"/>
    </source>
</evidence>
<evidence type="ECO:0000256" key="2">
    <source>
        <dbReference type="ARBA" id="ARBA00011245"/>
    </source>
</evidence>
<dbReference type="PANTHER" id="PTHR23502:SF43">
    <property type="entry name" value="MULTIDRUG TRANSPORTER MDFA"/>
    <property type="match status" value="1"/>
</dbReference>
<dbReference type="PROSITE" id="PS50850">
    <property type="entry name" value="MFS"/>
    <property type="match status" value="1"/>
</dbReference>
<feature type="transmembrane region" description="Helical" evidence="12">
    <location>
        <begin position="293"/>
        <end position="315"/>
    </location>
</feature>
<feature type="transmembrane region" description="Helical" evidence="12">
    <location>
        <begin position="12"/>
        <end position="30"/>
    </location>
</feature>
<dbReference type="GO" id="GO:1990961">
    <property type="term" value="P:xenobiotic detoxification by transmembrane export across the plasma membrane"/>
    <property type="evidence" value="ECO:0007669"/>
    <property type="project" value="TreeGrafter"/>
</dbReference>
<keyword evidence="15" id="KW-1185">Reference proteome</keyword>
<feature type="transmembrane region" description="Helical" evidence="12">
    <location>
        <begin position="227"/>
        <end position="254"/>
    </location>
</feature>
<dbReference type="OrthoDB" id="9814303at2"/>
<feature type="domain" description="Major facilitator superfamily (MFS) profile" evidence="13">
    <location>
        <begin position="16"/>
        <end position="412"/>
    </location>
</feature>
<evidence type="ECO:0000256" key="7">
    <source>
        <dbReference type="ARBA" id="ARBA00022989"/>
    </source>
</evidence>
<dbReference type="PROSITE" id="PS00216">
    <property type="entry name" value="SUGAR_TRANSPORT_1"/>
    <property type="match status" value="1"/>
</dbReference>
<comment type="subunit">
    <text evidence="2">Monomer.</text>
</comment>
<evidence type="ECO:0000256" key="8">
    <source>
        <dbReference type="ARBA" id="ARBA00023136"/>
    </source>
</evidence>
<feature type="transmembrane region" description="Helical" evidence="12">
    <location>
        <begin position="50"/>
        <end position="70"/>
    </location>
</feature>
<dbReference type="KEGG" id="lfa:LFA_1336"/>
<dbReference type="AlphaFoldDB" id="A0A098G2Q1"/>
<evidence type="ECO:0000256" key="4">
    <source>
        <dbReference type="ARBA" id="ARBA00022475"/>
    </source>
</evidence>
<protein>
    <recommendedName>
        <fullName evidence="11">Multidrug transporter MdfA</fullName>
    </recommendedName>
</protein>
<feature type="transmembrane region" description="Helical" evidence="12">
    <location>
        <begin position="321"/>
        <end position="345"/>
    </location>
</feature>
<keyword evidence="6 12" id="KW-0812">Transmembrane</keyword>
<feature type="transmembrane region" description="Helical" evidence="12">
    <location>
        <begin position="82"/>
        <end position="103"/>
    </location>
</feature>
<evidence type="ECO:0000256" key="5">
    <source>
        <dbReference type="ARBA" id="ARBA00022519"/>
    </source>
</evidence>
<evidence type="ECO:0000259" key="13">
    <source>
        <dbReference type="PROSITE" id="PS50850"/>
    </source>
</evidence>
<keyword evidence="4" id="KW-1003">Cell membrane</keyword>
<dbReference type="RefSeq" id="WP_045095379.1">
    <property type="nucleotide sequence ID" value="NZ_LN614827.1"/>
</dbReference>
<dbReference type="SUPFAM" id="SSF103473">
    <property type="entry name" value="MFS general substrate transporter"/>
    <property type="match status" value="1"/>
</dbReference>
<accession>A0A098G2Q1</accession>
<comment type="similarity">
    <text evidence="10">Belongs to the major facilitator superfamily. MdfA family.</text>
</comment>
<feature type="transmembrane region" description="Helical" evidence="12">
    <location>
        <begin position="140"/>
        <end position="164"/>
    </location>
</feature>
<evidence type="ECO:0000256" key="10">
    <source>
        <dbReference type="ARBA" id="ARBA00038406"/>
    </source>
</evidence>
<sequence>MSEPLISIPRRQALIFACFLVLYEFLTYIANDMIMPGMISVVKSFNAPETIVATSLTVYILGGASLQLILGPISDSYGRRPLMLIGACLFFVFTILIACSHSMNQFLIARFFQGMGLCFIGVVGYATIQEMFDEMGAVRLIAIMANAAILAPLLGPLLGAIVIHYTSWRFIFVMIAILALVAFWGLWKFMPEPLGQVKKDGQIIPKIPFSAKSVFLNYKRLGTHLTFCFSTIAIGLVGLPCIVWIALAPVILIAEAKLTVIQYGLWQLPIFGATIIGNWFLHRLTYKHEIKQIIFLGCIIMSIGVILVALLPYFYGNNYLLLIPGIIIYFFALSIINAPLNRFCLFITPVSKGTASALISLSVMVIGATGIEIASAFYHEHINLYLGIFCMAVGALFLLFISLAFVSKKEQKKTIETS</sequence>
<keyword evidence="3" id="KW-0813">Transport</keyword>
<evidence type="ECO:0000256" key="11">
    <source>
        <dbReference type="ARBA" id="ARBA00040126"/>
    </source>
</evidence>
<keyword evidence="8 12" id="KW-0472">Membrane</keyword>
<reference evidence="15" key="1">
    <citation type="submission" date="2014-09" db="EMBL/GenBank/DDBJ databases">
        <authorList>
            <person name="Gomez-Valero L."/>
        </authorList>
    </citation>
    <scope>NUCLEOTIDE SEQUENCE [LARGE SCALE GENOMIC DNA]</scope>
    <source>
        <strain evidence="15">ATCC700992</strain>
    </source>
</reference>
<comment type="subcellular location">
    <subcellularLocation>
        <location evidence="1">Cell inner membrane</location>
        <topology evidence="1">Multi-pass membrane protein</topology>
    </subcellularLocation>
</comment>
<evidence type="ECO:0000256" key="1">
    <source>
        <dbReference type="ARBA" id="ARBA00004429"/>
    </source>
</evidence>
<dbReference type="Pfam" id="PF07690">
    <property type="entry name" value="MFS_1"/>
    <property type="match status" value="1"/>
</dbReference>
<name>A0A098G2Q1_9GAMM</name>
<evidence type="ECO:0000256" key="9">
    <source>
        <dbReference type="ARBA" id="ARBA00023251"/>
    </source>
</evidence>
<dbReference type="STRING" id="1212491.LFA_1336"/>
<dbReference type="EMBL" id="LN614827">
    <property type="protein sequence ID" value="CEG56762.1"/>
    <property type="molecule type" value="Genomic_DNA"/>
</dbReference>
<evidence type="ECO:0000256" key="6">
    <source>
        <dbReference type="ARBA" id="ARBA00022692"/>
    </source>
</evidence>
<gene>
    <name evidence="14" type="primary">cmr</name>
    <name evidence="14" type="ORF">LFA_1336</name>
</gene>
<dbReference type="InterPro" id="IPR011701">
    <property type="entry name" value="MFS"/>
</dbReference>
<organism evidence="14 15">
    <name type="scientific">Legionella fallonii LLAP-10</name>
    <dbReference type="NCBI Taxonomy" id="1212491"/>
    <lineage>
        <taxon>Bacteria</taxon>
        <taxon>Pseudomonadati</taxon>
        <taxon>Pseudomonadota</taxon>
        <taxon>Gammaproteobacteria</taxon>
        <taxon>Legionellales</taxon>
        <taxon>Legionellaceae</taxon>
        <taxon>Legionella</taxon>
    </lineage>
</organism>
<dbReference type="PANTHER" id="PTHR23502">
    <property type="entry name" value="MAJOR FACILITATOR SUPERFAMILY"/>
    <property type="match status" value="1"/>
</dbReference>
<keyword evidence="9" id="KW-0046">Antibiotic resistance</keyword>